<dbReference type="Proteomes" id="UP000199101">
    <property type="component" value="Unassembled WGS sequence"/>
</dbReference>
<protein>
    <submittedName>
        <fullName evidence="1">Uncharacterized protein</fullName>
    </submittedName>
</protein>
<name>A0A1C3V5A3_9HYPH</name>
<organism evidence="1 2">
    <name type="scientific">Rhizobium multihospitium</name>
    <dbReference type="NCBI Taxonomy" id="410764"/>
    <lineage>
        <taxon>Bacteria</taxon>
        <taxon>Pseudomonadati</taxon>
        <taxon>Pseudomonadota</taxon>
        <taxon>Alphaproteobacteria</taxon>
        <taxon>Hyphomicrobiales</taxon>
        <taxon>Rhizobiaceae</taxon>
        <taxon>Rhizobium/Agrobacterium group</taxon>
        <taxon>Rhizobium</taxon>
    </lineage>
</organism>
<evidence type="ECO:0000313" key="2">
    <source>
        <dbReference type="Proteomes" id="UP000199101"/>
    </source>
</evidence>
<accession>A0A1C3V5A3</accession>
<sequence length="56" mass="6023">MLGILWECGPHMIRNTSKSNEISVILTACPFAPVMTGAESGVFVLFQIALSSIINN</sequence>
<keyword evidence="2" id="KW-1185">Reference proteome</keyword>
<reference evidence="2" key="1">
    <citation type="submission" date="2016-08" db="EMBL/GenBank/DDBJ databases">
        <authorList>
            <person name="Varghese N."/>
            <person name="Submissions Spin"/>
        </authorList>
    </citation>
    <scope>NUCLEOTIDE SEQUENCE [LARGE SCALE GENOMIC DNA]</scope>
    <source>
        <strain evidence="2">HAMBI 2975</strain>
    </source>
</reference>
<gene>
    <name evidence="1" type="ORF">GA0061103_3243</name>
</gene>
<proteinExistence type="predicted"/>
<evidence type="ECO:0000313" key="1">
    <source>
        <dbReference type="EMBL" id="SCB22848.1"/>
    </source>
</evidence>
<dbReference type="EMBL" id="FMAG01000002">
    <property type="protein sequence ID" value="SCB22848.1"/>
    <property type="molecule type" value="Genomic_DNA"/>
</dbReference>
<dbReference type="AlphaFoldDB" id="A0A1C3V5A3"/>